<gene>
    <name evidence="1" type="ORF">Afil01_34720</name>
</gene>
<dbReference type="InterPro" id="IPR036628">
    <property type="entry name" value="Clp_N_dom_sf"/>
</dbReference>
<name>A0A9W6WBF0_9ACTN</name>
<comment type="caution">
    <text evidence="1">The sequence shown here is derived from an EMBL/GenBank/DDBJ whole genome shotgun (WGS) entry which is preliminary data.</text>
</comment>
<evidence type="ECO:0000313" key="1">
    <source>
        <dbReference type="EMBL" id="GLZ78665.1"/>
    </source>
</evidence>
<protein>
    <submittedName>
        <fullName evidence="1">ATPase</fullName>
    </submittedName>
</protein>
<dbReference type="Gene3D" id="1.10.1780.10">
    <property type="entry name" value="Clp, N-terminal domain"/>
    <property type="match status" value="1"/>
</dbReference>
<dbReference type="RefSeq" id="WP_285663813.1">
    <property type="nucleotide sequence ID" value="NZ_BSTX01000002.1"/>
</dbReference>
<dbReference type="EMBL" id="BSTX01000002">
    <property type="protein sequence ID" value="GLZ78665.1"/>
    <property type="molecule type" value="Genomic_DNA"/>
</dbReference>
<dbReference type="Proteomes" id="UP001165079">
    <property type="component" value="Unassembled WGS sequence"/>
</dbReference>
<reference evidence="1" key="1">
    <citation type="submission" date="2023-03" db="EMBL/GenBank/DDBJ databases">
        <title>Actinorhabdospora filicis NBRC 111898.</title>
        <authorList>
            <person name="Ichikawa N."/>
            <person name="Sato H."/>
            <person name="Tonouchi N."/>
        </authorList>
    </citation>
    <scope>NUCLEOTIDE SEQUENCE</scope>
    <source>
        <strain evidence="1">NBRC 111898</strain>
    </source>
</reference>
<organism evidence="1 2">
    <name type="scientific">Actinorhabdospora filicis</name>
    <dbReference type="NCBI Taxonomy" id="1785913"/>
    <lineage>
        <taxon>Bacteria</taxon>
        <taxon>Bacillati</taxon>
        <taxon>Actinomycetota</taxon>
        <taxon>Actinomycetes</taxon>
        <taxon>Micromonosporales</taxon>
        <taxon>Micromonosporaceae</taxon>
        <taxon>Actinorhabdospora</taxon>
    </lineage>
</organism>
<evidence type="ECO:0000313" key="2">
    <source>
        <dbReference type="Proteomes" id="UP001165079"/>
    </source>
</evidence>
<sequence>MFDRPDAVMKRAIHGSVIAARLEGAAEVGEEHLALALFADPASGVRRFADLDAETLRDAFARARRRGGISDVDAAALRDLGIDVDEIVSATEAGLGAGALGHRRPKRNPGFSQAAKRVLMRSMREVGKDRGDGARCMLLGLLHPGGFAAGVFESLGVRYDEVAGHA</sequence>
<accession>A0A9W6WBF0</accession>
<keyword evidence="2" id="KW-1185">Reference proteome</keyword>
<proteinExistence type="predicted"/>
<dbReference type="AlphaFoldDB" id="A0A9W6WBF0"/>